<comment type="caution">
    <text evidence="2">The sequence shown here is derived from an EMBL/GenBank/DDBJ whole genome shotgun (WGS) entry which is preliminary data.</text>
</comment>
<dbReference type="Proteomes" id="UP000658278">
    <property type="component" value="Unassembled WGS sequence"/>
</dbReference>
<keyword evidence="3" id="KW-1185">Reference proteome</keyword>
<evidence type="ECO:0000259" key="1">
    <source>
        <dbReference type="Pfam" id="PF01494"/>
    </source>
</evidence>
<evidence type="ECO:0000313" key="3">
    <source>
        <dbReference type="Proteomes" id="UP000658278"/>
    </source>
</evidence>
<dbReference type="PANTHER" id="PTHR43747">
    <property type="entry name" value="FAD-BINDING PROTEIN"/>
    <property type="match status" value="1"/>
</dbReference>
<name>A0A934VFP3_9BACT</name>
<dbReference type="PANTHER" id="PTHR43747:SF1">
    <property type="entry name" value="SLR1998 PROTEIN"/>
    <property type="match status" value="1"/>
</dbReference>
<reference evidence="2" key="1">
    <citation type="submission" date="2021-01" db="EMBL/GenBank/DDBJ databases">
        <title>Modified the classification status of verrucomicrobia.</title>
        <authorList>
            <person name="Feng X."/>
        </authorList>
    </citation>
    <scope>NUCLEOTIDE SEQUENCE</scope>
    <source>
        <strain evidence="2">KCTC 22201</strain>
    </source>
</reference>
<dbReference type="Gene3D" id="3.50.50.60">
    <property type="entry name" value="FAD/NAD(P)-binding domain"/>
    <property type="match status" value="1"/>
</dbReference>
<dbReference type="EMBL" id="JAENII010000004">
    <property type="protein sequence ID" value="MBK1826790.1"/>
    <property type="molecule type" value="Genomic_DNA"/>
</dbReference>
<gene>
    <name evidence="2" type="ORF">JIN81_07155</name>
</gene>
<proteinExistence type="predicted"/>
<dbReference type="InterPro" id="IPR002938">
    <property type="entry name" value="FAD-bd"/>
</dbReference>
<dbReference type="GO" id="GO:0071949">
    <property type="term" value="F:FAD binding"/>
    <property type="evidence" value="ECO:0007669"/>
    <property type="project" value="InterPro"/>
</dbReference>
<dbReference type="InterPro" id="IPR036188">
    <property type="entry name" value="FAD/NAD-bd_sf"/>
</dbReference>
<organism evidence="2 3">
    <name type="scientific">Haloferula rosea</name>
    <dbReference type="NCBI Taxonomy" id="490093"/>
    <lineage>
        <taxon>Bacteria</taxon>
        <taxon>Pseudomonadati</taxon>
        <taxon>Verrucomicrobiota</taxon>
        <taxon>Verrucomicrobiia</taxon>
        <taxon>Verrucomicrobiales</taxon>
        <taxon>Verrucomicrobiaceae</taxon>
        <taxon>Haloferula</taxon>
    </lineage>
</organism>
<dbReference type="SUPFAM" id="SSF51905">
    <property type="entry name" value="FAD/NAD(P)-binding domain"/>
    <property type="match status" value="1"/>
</dbReference>
<dbReference type="RefSeq" id="WP_200278066.1">
    <property type="nucleotide sequence ID" value="NZ_JAENII010000004.1"/>
</dbReference>
<dbReference type="Pfam" id="PF01494">
    <property type="entry name" value="FAD_binding_3"/>
    <property type="match status" value="1"/>
</dbReference>
<accession>A0A934VFP3</accession>
<sequence>MNDYDAIIIGGGPAGTTSATLLAEKGHRVLILEKATFPRYHVGESLMPFCYFSLERLGVVEKMDEIGYQQKKSVQFATTDGRISAPFYFFQHFDHPAATTWQVEREHFDLMLLDNARSKGVEVRESTTVLDFLKDGERVVGVKARTGDEDAFEVRAPITLDCTGRDALFQRKHGWRKRDPMLNKISIWTLFKDAKRDPGLDEGATTIAYLPEGGWFWNIPLRNGIVSSGIVAERDYLYKPGETRDPAEIYARETENNAWIKDHLDPGEQFGEYWIAGEYSYRAEHCATDGLLLVGDAFAFLDPVFSSGVFLALKSGEMAADATHAALENGDTSASAFTQYGEDLCGHIETMRKIVYAFYDPEFSFGKLIRKHPDLRPKLTDLLIGNIDGKDYTDLATAIEDFAKLPEPLDYGRPVATV</sequence>
<evidence type="ECO:0000313" key="2">
    <source>
        <dbReference type="EMBL" id="MBK1826790.1"/>
    </source>
</evidence>
<dbReference type="InterPro" id="IPR050816">
    <property type="entry name" value="Flavin-dep_Halogenase_NPB"/>
</dbReference>
<dbReference type="AlphaFoldDB" id="A0A934VFP3"/>
<feature type="domain" description="FAD-binding" evidence="1">
    <location>
        <begin position="4"/>
        <end position="316"/>
    </location>
</feature>
<protein>
    <submittedName>
        <fullName evidence="2">Tryptophan 7-halogenase</fullName>
    </submittedName>
</protein>
<dbReference type="PRINTS" id="PR00420">
    <property type="entry name" value="RNGMNOXGNASE"/>
</dbReference>